<name>A0A937D4F9_9FLAO</name>
<evidence type="ECO:0000313" key="1">
    <source>
        <dbReference type="EMBL" id="MBL0682149.1"/>
    </source>
</evidence>
<dbReference type="Proteomes" id="UP000651057">
    <property type="component" value="Unassembled WGS sequence"/>
</dbReference>
<keyword evidence="2" id="KW-1185">Reference proteome</keyword>
<comment type="caution">
    <text evidence="1">The sequence shown here is derived from an EMBL/GenBank/DDBJ whole genome shotgun (WGS) entry which is preliminary data.</text>
</comment>
<accession>A0A937D4F9</accession>
<dbReference type="EMBL" id="JAERQJ010000001">
    <property type="protein sequence ID" value="MBL0682149.1"/>
    <property type="molecule type" value="Genomic_DNA"/>
</dbReference>
<evidence type="ECO:0000313" key="2">
    <source>
        <dbReference type="Proteomes" id="UP000651057"/>
    </source>
</evidence>
<protein>
    <recommendedName>
        <fullName evidence="3">Lipoprotein</fullName>
    </recommendedName>
</protein>
<sequence length="280" mass="30368">MIRTTTQLLAVFCFIFTSCSTDIEINDPALQTKIDGEIFRSSIKSAVIYEDGTLVISGTAGEKSISFSTSATQVGSYKTSQQTVQKVSFKKDQEEFNSAEGETEGTVTITEIHNNEISGTFFFNNLKDENGNTTNFSDGWFYKIPLENGVTEEEVIRNNTNPCLLNASLTALVNGSEMITDDHSAEVFGVENVSIIIKATNQEGEISIVFPSNASTGNYSLTGSGDYSATYTALNDKSSARSGTLTITSHDTVTKCISGSFEFETRSGVQISEGLFEFGY</sequence>
<dbReference type="InterPro" id="IPR046219">
    <property type="entry name" value="DUF6252"/>
</dbReference>
<proteinExistence type="predicted"/>
<gene>
    <name evidence="1" type="ORF">JJQ60_01345</name>
</gene>
<dbReference type="RefSeq" id="WP_201916151.1">
    <property type="nucleotide sequence ID" value="NZ_BAABAX010000001.1"/>
</dbReference>
<dbReference type="AlphaFoldDB" id="A0A937D4F9"/>
<dbReference type="Pfam" id="PF19765">
    <property type="entry name" value="DUF6252"/>
    <property type="match status" value="2"/>
</dbReference>
<evidence type="ECO:0008006" key="3">
    <source>
        <dbReference type="Google" id="ProtNLM"/>
    </source>
</evidence>
<organism evidence="1 2">
    <name type="scientific">Aquimarina mytili</name>
    <dbReference type="NCBI Taxonomy" id="874423"/>
    <lineage>
        <taxon>Bacteria</taxon>
        <taxon>Pseudomonadati</taxon>
        <taxon>Bacteroidota</taxon>
        <taxon>Flavobacteriia</taxon>
        <taxon>Flavobacteriales</taxon>
        <taxon>Flavobacteriaceae</taxon>
        <taxon>Aquimarina</taxon>
    </lineage>
</organism>
<reference evidence="1" key="1">
    <citation type="submission" date="2021-01" db="EMBL/GenBank/DDBJ databases">
        <authorList>
            <person name="Zhong Y.L."/>
        </authorList>
    </citation>
    <scope>NUCLEOTIDE SEQUENCE</scope>
    <source>
        <strain evidence="1">KCTC 23302</strain>
    </source>
</reference>
<dbReference type="PROSITE" id="PS51257">
    <property type="entry name" value="PROKAR_LIPOPROTEIN"/>
    <property type="match status" value="1"/>
</dbReference>